<evidence type="ECO:0000313" key="2">
    <source>
        <dbReference type="Proteomes" id="UP000799755"/>
    </source>
</evidence>
<feature type="non-terminal residue" evidence="1">
    <location>
        <position position="1"/>
    </location>
</feature>
<name>A0ACB6QDF0_9PLEO</name>
<comment type="caution">
    <text evidence="1">The sequence shown here is derived from an EMBL/GenBank/DDBJ whole genome shotgun (WGS) entry which is preliminary data.</text>
</comment>
<accession>A0ACB6QDF0</accession>
<evidence type="ECO:0000313" key="1">
    <source>
        <dbReference type="EMBL" id="KAF2464152.1"/>
    </source>
</evidence>
<proteinExistence type="predicted"/>
<dbReference type="Proteomes" id="UP000799755">
    <property type="component" value="Unassembled WGS sequence"/>
</dbReference>
<protein>
    <submittedName>
        <fullName evidence="1">Uncharacterized protein</fullName>
    </submittedName>
</protein>
<gene>
    <name evidence="1" type="ORF">BDR25DRAFT_243083</name>
</gene>
<organism evidence="1 2">
    <name type="scientific">Lindgomyces ingoldianus</name>
    <dbReference type="NCBI Taxonomy" id="673940"/>
    <lineage>
        <taxon>Eukaryota</taxon>
        <taxon>Fungi</taxon>
        <taxon>Dikarya</taxon>
        <taxon>Ascomycota</taxon>
        <taxon>Pezizomycotina</taxon>
        <taxon>Dothideomycetes</taxon>
        <taxon>Pleosporomycetidae</taxon>
        <taxon>Pleosporales</taxon>
        <taxon>Lindgomycetaceae</taxon>
        <taxon>Lindgomyces</taxon>
    </lineage>
</organism>
<keyword evidence="2" id="KW-1185">Reference proteome</keyword>
<reference evidence="1" key="1">
    <citation type="journal article" date="2020" name="Stud. Mycol.">
        <title>101 Dothideomycetes genomes: a test case for predicting lifestyles and emergence of pathogens.</title>
        <authorList>
            <person name="Haridas S."/>
            <person name="Albert R."/>
            <person name="Binder M."/>
            <person name="Bloem J."/>
            <person name="Labutti K."/>
            <person name="Salamov A."/>
            <person name="Andreopoulos B."/>
            <person name="Baker S."/>
            <person name="Barry K."/>
            <person name="Bills G."/>
            <person name="Bluhm B."/>
            <person name="Cannon C."/>
            <person name="Castanera R."/>
            <person name="Culley D."/>
            <person name="Daum C."/>
            <person name="Ezra D."/>
            <person name="Gonzalez J."/>
            <person name="Henrissat B."/>
            <person name="Kuo A."/>
            <person name="Liang C."/>
            <person name="Lipzen A."/>
            <person name="Lutzoni F."/>
            <person name="Magnuson J."/>
            <person name="Mondo S."/>
            <person name="Nolan M."/>
            <person name="Ohm R."/>
            <person name="Pangilinan J."/>
            <person name="Park H.-J."/>
            <person name="Ramirez L."/>
            <person name="Alfaro M."/>
            <person name="Sun H."/>
            <person name="Tritt A."/>
            <person name="Yoshinaga Y."/>
            <person name="Zwiers L.-H."/>
            <person name="Turgeon B."/>
            <person name="Goodwin S."/>
            <person name="Spatafora J."/>
            <person name="Crous P."/>
            <person name="Grigoriev I."/>
        </authorList>
    </citation>
    <scope>NUCLEOTIDE SEQUENCE</scope>
    <source>
        <strain evidence="1">ATCC 200398</strain>
    </source>
</reference>
<sequence>GLSLDRVVLYISRSCNYTLGLMYVVVLQVKSFKGLMFNKLFFFSCLKNSYFTIISKQNANIS</sequence>
<dbReference type="EMBL" id="MU003539">
    <property type="protein sequence ID" value="KAF2464152.1"/>
    <property type="molecule type" value="Genomic_DNA"/>
</dbReference>